<dbReference type="Proteomes" id="UP000612899">
    <property type="component" value="Unassembled WGS sequence"/>
</dbReference>
<accession>A0A8J3Q7H8</accession>
<dbReference type="InterPro" id="IPR034904">
    <property type="entry name" value="FSCA_dom_sf"/>
</dbReference>
<keyword evidence="2" id="KW-1185">Reference proteome</keyword>
<proteinExistence type="predicted"/>
<dbReference type="AlphaFoldDB" id="A0A8J3Q7H8"/>
<dbReference type="RefSeq" id="WP_203908740.1">
    <property type="nucleotide sequence ID" value="NZ_BONY01000015.1"/>
</dbReference>
<dbReference type="Gene3D" id="3.30.300.130">
    <property type="entry name" value="Fe-S cluster assembly (FSCA)"/>
    <property type="match status" value="1"/>
</dbReference>
<sequence>MAERAVIPAAPDIRETGRRVEQLLDSLASTAEPQLRMHAEELVGLLVELYGEGLNRIVSIVGEQSPAEAARITGLMISDELVSGLLVLHGLHPLDLRTRVQAVLDRVVPSLAQPAPKVELLAVSDAGAVRLRWTAAASGCGSGGCGSGGSGDRQRLEEAILDAVADVTAVEVEQIESPKAPTLIPVESLFRDRASVVNR</sequence>
<protein>
    <submittedName>
        <fullName evidence="1">Thioredoxin</fullName>
    </submittedName>
</protein>
<evidence type="ECO:0000313" key="2">
    <source>
        <dbReference type="Proteomes" id="UP000612899"/>
    </source>
</evidence>
<reference evidence="1" key="1">
    <citation type="submission" date="2021-01" db="EMBL/GenBank/DDBJ databases">
        <title>Whole genome shotgun sequence of Rhizocola hellebori NBRC 109834.</title>
        <authorList>
            <person name="Komaki H."/>
            <person name="Tamura T."/>
        </authorList>
    </citation>
    <scope>NUCLEOTIDE SEQUENCE</scope>
    <source>
        <strain evidence="1">NBRC 109834</strain>
    </source>
</reference>
<dbReference type="EMBL" id="BONY01000015">
    <property type="protein sequence ID" value="GIH04864.1"/>
    <property type="molecule type" value="Genomic_DNA"/>
</dbReference>
<gene>
    <name evidence="1" type="ORF">Rhe02_29310</name>
</gene>
<organism evidence="1 2">
    <name type="scientific">Rhizocola hellebori</name>
    <dbReference type="NCBI Taxonomy" id="1392758"/>
    <lineage>
        <taxon>Bacteria</taxon>
        <taxon>Bacillati</taxon>
        <taxon>Actinomycetota</taxon>
        <taxon>Actinomycetes</taxon>
        <taxon>Micromonosporales</taxon>
        <taxon>Micromonosporaceae</taxon>
        <taxon>Rhizocola</taxon>
    </lineage>
</organism>
<evidence type="ECO:0000313" key="1">
    <source>
        <dbReference type="EMBL" id="GIH04864.1"/>
    </source>
</evidence>
<comment type="caution">
    <text evidence="1">The sequence shown here is derived from an EMBL/GenBank/DDBJ whole genome shotgun (WGS) entry which is preliminary data.</text>
</comment>
<name>A0A8J3Q7H8_9ACTN</name>